<evidence type="ECO:0000256" key="1">
    <source>
        <dbReference type="ARBA" id="ARBA00022801"/>
    </source>
</evidence>
<dbReference type="InterPro" id="IPR006683">
    <property type="entry name" value="Thioestr_dom"/>
</dbReference>
<dbReference type="InterPro" id="IPR029069">
    <property type="entry name" value="HotDog_dom_sf"/>
</dbReference>
<dbReference type="Pfam" id="PF03061">
    <property type="entry name" value="4HBT"/>
    <property type="match status" value="1"/>
</dbReference>
<dbReference type="InterPro" id="IPR003736">
    <property type="entry name" value="PAAI_dom"/>
</dbReference>
<sequence length="127" mass="13431">MQAVSTGAPDHFAKLLGVEPLLSSFERSVCRLSISEQHRNALGGIHGGLIFSLADIAFAAACNAGAAVYIGLQAEVRYMSKAEGDVLTATATLMGASRKIAHYQVLVTDSRDTRIALFSGSAYRLSE</sequence>
<dbReference type="EMBL" id="UGUV01000002">
    <property type="protein sequence ID" value="SUD50509.1"/>
    <property type="molecule type" value="Genomic_DNA"/>
</dbReference>
<dbReference type="PANTHER" id="PTHR42856">
    <property type="entry name" value="ACYL-COENZYME A THIOESTERASE PAAI"/>
    <property type="match status" value="1"/>
</dbReference>
<dbReference type="GO" id="GO:0016289">
    <property type="term" value="F:acyl-CoA hydrolase activity"/>
    <property type="evidence" value="ECO:0007669"/>
    <property type="project" value="TreeGrafter"/>
</dbReference>
<dbReference type="Proteomes" id="UP000255303">
    <property type="component" value="Unassembled WGS sequence"/>
</dbReference>
<dbReference type="NCBIfam" id="TIGR00369">
    <property type="entry name" value="unchar_dom_1"/>
    <property type="match status" value="1"/>
</dbReference>
<keyword evidence="2" id="KW-0812">Transmembrane</keyword>
<dbReference type="RefSeq" id="WP_074857020.1">
    <property type="nucleotide sequence ID" value="NZ_UGUV01000002.1"/>
</dbReference>
<reference evidence="4 5" key="1">
    <citation type="submission" date="2018-06" db="EMBL/GenBank/DDBJ databases">
        <authorList>
            <consortium name="Pathogen Informatics"/>
            <person name="Doyle S."/>
        </authorList>
    </citation>
    <scope>NUCLEOTIDE SEQUENCE [LARGE SCALE GENOMIC DNA]</scope>
    <source>
        <strain evidence="4 5">NCTC10692</strain>
    </source>
</reference>
<dbReference type="AlphaFoldDB" id="A0A379JPB4"/>
<evidence type="ECO:0000256" key="2">
    <source>
        <dbReference type="SAM" id="Phobius"/>
    </source>
</evidence>
<name>A0A379JPB4_ECTOL</name>
<gene>
    <name evidence="4" type="primary">paaI_1</name>
    <name evidence="4" type="ORF">NCTC10692_00918</name>
</gene>
<keyword evidence="1 4" id="KW-0378">Hydrolase</keyword>
<keyword evidence="2" id="KW-0472">Membrane</keyword>
<dbReference type="Gene3D" id="3.10.129.10">
    <property type="entry name" value="Hotdog Thioesterase"/>
    <property type="match status" value="1"/>
</dbReference>
<protein>
    <submittedName>
        <fullName evidence="4">Phenylacetic acid degradation protein PaaD</fullName>
        <ecNumber evidence="4">3.1.2.-</ecNumber>
    </submittedName>
</protein>
<feature type="domain" description="Thioesterase" evidence="3">
    <location>
        <begin position="43"/>
        <end position="114"/>
    </location>
</feature>
<accession>A0A379JPB4</accession>
<evidence type="ECO:0000259" key="3">
    <source>
        <dbReference type="Pfam" id="PF03061"/>
    </source>
</evidence>
<dbReference type="EC" id="3.1.2.-" evidence="4"/>
<evidence type="ECO:0000313" key="5">
    <source>
        <dbReference type="Proteomes" id="UP000255303"/>
    </source>
</evidence>
<feature type="transmembrane region" description="Helical" evidence="2">
    <location>
        <begin position="49"/>
        <end position="72"/>
    </location>
</feature>
<proteinExistence type="predicted"/>
<dbReference type="PANTHER" id="PTHR42856:SF1">
    <property type="entry name" value="ACYL-COENZYME A THIOESTERASE PAAI"/>
    <property type="match status" value="1"/>
</dbReference>
<organism evidence="4 5">
    <name type="scientific">Ectopseudomonas oleovorans</name>
    <name type="common">Pseudomonas oleovorans</name>
    <dbReference type="NCBI Taxonomy" id="301"/>
    <lineage>
        <taxon>Bacteria</taxon>
        <taxon>Pseudomonadati</taxon>
        <taxon>Pseudomonadota</taxon>
        <taxon>Gammaproteobacteria</taxon>
        <taxon>Pseudomonadales</taxon>
        <taxon>Pseudomonadaceae</taxon>
        <taxon>Ectopseudomonas</taxon>
    </lineage>
</organism>
<evidence type="ECO:0000313" key="4">
    <source>
        <dbReference type="EMBL" id="SUD50509.1"/>
    </source>
</evidence>
<dbReference type="SUPFAM" id="SSF54637">
    <property type="entry name" value="Thioesterase/thiol ester dehydrase-isomerase"/>
    <property type="match status" value="1"/>
</dbReference>
<dbReference type="CDD" id="cd03443">
    <property type="entry name" value="PaaI_thioesterase"/>
    <property type="match status" value="1"/>
</dbReference>
<keyword evidence="2" id="KW-1133">Transmembrane helix</keyword>
<dbReference type="InterPro" id="IPR052723">
    <property type="entry name" value="Acyl-CoA_thioesterase_PaaI"/>
</dbReference>